<comment type="similarity">
    <text evidence="3 8">Belongs to the MINDY deubiquitinase family. FAM188 subfamily.</text>
</comment>
<evidence type="ECO:0000256" key="7">
    <source>
        <dbReference type="ARBA" id="ARBA00022807"/>
    </source>
</evidence>
<dbReference type="PANTHER" id="PTHR12473:SF17">
    <property type="entry name" value="UBIQUITIN CARBOXYL-TERMINAL HYDROLASE MINDY-3"/>
    <property type="match status" value="1"/>
</dbReference>
<protein>
    <recommendedName>
        <fullName evidence="8">Ubiquitin carboxyl-terminal hydrolase MINDY</fullName>
        <ecNumber evidence="8">3.4.19.12</ecNumber>
    </recommendedName>
</protein>
<evidence type="ECO:0000256" key="2">
    <source>
        <dbReference type="ARBA" id="ARBA00002107"/>
    </source>
</evidence>
<dbReference type="PROSITE" id="PS50222">
    <property type="entry name" value="EF_HAND_2"/>
    <property type="match status" value="1"/>
</dbReference>
<evidence type="ECO:0000256" key="3">
    <source>
        <dbReference type="ARBA" id="ARBA00011074"/>
    </source>
</evidence>
<dbReference type="GO" id="GO:0071108">
    <property type="term" value="P:protein K48-linked deubiquitination"/>
    <property type="evidence" value="ECO:0007669"/>
    <property type="project" value="InterPro"/>
</dbReference>
<evidence type="ECO:0000256" key="4">
    <source>
        <dbReference type="ARBA" id="ARBA00022670"/>
    </source>
</evidence>
<dbReference type="GeneID" id="108623395"/>
<keyword evidence="7 8" id="KW-0788">Thiol protease</keyword>
<dbReference type="GO" id="GO:1990380">
    <property type="term" value="F:K48-linked deubiquitinase activity"/>
    <property type="evidence" value="ECO:0007669"/>
    <property type="project" value="UniProtKB-UniRule"/>
</dbReference>
<proteinExistence type="inferred from homology"/>
<dbReference type="GO" id="GO:0006508">
    <property type="term" value="P:proteolysis"/>
    <property type="evidence" value="ECO:0007669"/>
    <property type="project" value="UniProtKB-KW"/>
</dbReference>
<dbReference type="EC" id="3.4.19.12" evidence="8"/>
<dbReference type="SUPFAM" id="SSF47473">
    <property type="entry name" value="EF-hand"/>
    <property type="match status" value="1"/>
</dbReference>
<reference evidence="11" key="1">
    <citation type="submission" date="2025-08" db="UniProtKB">
        <authorList>
            <consortium name="RefSeq"/>
        </authorList>
    </citation>
    <scope>IDENTIFICATION</scope>
    <source>
        <tissue evidence="11">Whole body</tissue>
    </source>
</reference>
<dbReference type="InterPro" id="IPR011992">
    <property type="entry name" value="EF-hand-dom_pair"/>
</dbReference>
<evidence type="ECO:0000256" key="8">
    <source>
        <dbReference type="RuleBase" id="RU367088"/>
    </source>
</evidence>
<dbReference type="GO" id="GO:0005509">
    <property type="term" value="F:calcium ion binding"/>
    <property type="evidence" value="ECO:0007669"/>
    <property type="project" value="InterPro"/>
</dbReference>
<organism evidence="10 11">
    <name type="scientific">Ceratina calcarata</name>
    <dbReference type="NCBI Taxonomy" id="156304"/>
    <lineage>
        <taxon>Eukaryota</taxon>
        <taxon>Metazoa</taxon>
        <taxon>Ecdysozoa</taxon>
        <taxon>Arthropoda</taxon>
        <taxon>Hexapoda</taxon>
        <taxon>Insecta</taxon>
        <taxon>Pterygota</taxon>
        <taxon>Neoptera</taxon>
        <taxon>Endopterygota</taxon>
        <taxon>Hymenoptera</taxon>
        <taxon>Apocrita</taxon>
        <taxon>Aculeata</taxon>
        <taxon>Apoidea</taxon>
        <taxon>Anthophila</taxon>
        <taxon>Apidae</taxon>
        <taxon>Ceratina</taxon>
        <taxon>Zadontomerus</taxon>
    </lineage>
</organism>
<dbReference type="InterPro" id="IPR025257">
    <property type="entry name" value="MINDY-3/4_CD"/>
</dbReference>
<sequence length="443" mass="50983">MAENVVQCDDEFIHSIRTLLWGNTVKEEVFKRWAQGFYFSPDEPTALVQTEGGPCAVIAPVQAFILKELLSEADILTWKNINSDVCYQLLVRALIEILKQAMGEKVPKFYIVFMDCVSSNEESVRNTKWERKETEIQNREEEISIENNEKRKQTNDILLMDVNEECKIPDSDVFHSQLRLFTTNTTEHLEEFLLERTEMLKDHYESMIDPTYGYGNQSLINLMLTGRAVSHVWDHDQDVGGLKLRGIDKQNAIGFLALLEHLCYCEVGSFLKSPSHPVWVLGSETHLTVLFSTEKRLVHPETPADQAKRVFRKFDPEGNNFVPVNLLQDVLAELGLVTDTEYVNVMKKKLDNENLGIILRANFMEEFFPEEPRTCPDTFPLFHYNGLQHSNTDNKVVYHKGQAVLLECTVRGIMESNPMLTVLQTKWPRIEIQWDVGQNPSLN</sequence>
<accession>A0AAJ7W9J4</accession>
<keyword evidence="10" id="KW-1185">Reference proteome</keyword>
<dbReference type="InterPro" id="IPR039785">
    <property type="entry name" value="MINY3/4"/>
</dbReference>
<feature type="domain" description="EF-hand" evidence="9">
    <location>
        <begin position="302"/>
        <end position="337"/>
    </location>
</feature>
<dbReference type="Pfam" id="PF13898">
    <property type="entry name" value="MINDY-3_4_CD"/>
    <property type="match status" value="1"/>
</dbReference>
<comment type="catalytic activity">
    <reaction evidence="1 8">
        <text>Thiol-dependent hydrolysis of ester, thioester, amide, peptide and isopeptide bonds formed by the C-terminal Gly of ubiquitin (a 76-residue protein attached to proteins as an intracellular targeting signal).</text>
        <dbReference type="EC" id="3.4.19.12"/>
    </reaction>
</comment>
<gene>
    <name evidence="11" type="primary">LOC108623395</name>
</gene>
<evidence type="ECO:0000313" key="10">
    <source>
        <dbReference type="Proteomes" id="UP000694925"/>
    </source>
</evidence>
<dbReference type="Gene3D" id="1.10.238.10">
    <property type="entry name" value="EF-hand"/>
    <property type="match status" value="1"/>
</dbReference>
<dbReference type="PANTHER" id="PTHR12473">
    <property type="entry name" value="UBIQUITIN CARBOXYL-TERMINAL HYDROLASE MINDY-4-RELATED"/>
    <property type="match status" value="1"/>
</dbReference>
<dbReference type="AlphaFoldDB" id="A0AAJ7W9J4"/>
<dbReference type="RefSeq" id="XP_026668017.1">
    <property type="nucleotide sequence ID" value="XM_026812216.1"/>
</dbReference>
<evidence type="ECO:0000256" key="5">
    <source>
        <dbReference type="ARBA" id="ARBA00022786"/>
    </source>
</evidence>
<dbReference type="InterPro" id="IPR002048">
    <property type="entry name" value="EF_hand_dom"/>
</dbReference>
<evidence type="ECO:0000256" key="6">
    <source>
        <dbReference type="ARBA" id="ARBA00022801"/>
    </source>
</evidence>
<dbReference type="SMART" id="SM01174">
    <property type="entry name" value="DUF4205"/>
    <property type="match status" value="1"/>
</dbReference>
<keyword evidence="6 8" id="KW-0378">Hydrolase</keyword>
<keyword evidence="4 8" id="KW-0645">Protease</keyword>
<dbReference type="GO" id="GO:0004843">
    <property type="term" value="F:cysteine-type deubiquitinase activity"/>
    <property type="evidence" value="ECO:0007669"/>
    <property type="project" value="UniProtKB-UniRule"/>
</dbReference>
<comment type="function">
    <text evidence="2 8">Hydrolase that can remove 'Lys-48'-linked conjugated ubiquitin from proteins.</text>
</comment>
<dbReference type="Proteomes" id="UP000694925">
    <property type="component" value="Unplaced"/>
</dbReference>
<evidence type="ECO:0000259" key="9">
    <source>
        <dbReference type="PROSITE" id="PS50222"/>
    </source>
</evidence>
<evidence type="ECO:0000313" key="11">
    <source>
        <dbReference type="RefSeq" id="XP_026668017.1"/>
    </source>
</evidence>
<keyword evidence="5 8" id="KW-0833">Ubl conjugation pathway</keyword>
<name>A0AAJ7W9J4_9HYME</name>
<evidence type="ECO:0000256" key="1">
    <source>
        <dbReference type="ARBA" id="ARBA00000707"/>
    </source>
</evidence>